<dbReference type="SUPFAM" id="SSF53474">
    <property type="entry name" value="alpha/beta-Hydrolases"/>
    <property type="match status" value="1"/>
</dbReference>
<dbReference type="Gene3D" id="3.40.50.1820">
    <property type="entry name" value="alpha/beta hydrolase"/>
    <property type="match status" value="1"/>
</dbReference>
<feature type="domain" description="AB hydrolase-1" evidence="1">
    <location>
        <begin position="33"/>
        <end position="321"/>
    </location>
</feature>
<evidence type="ECO:0000313" key="2">
    <source>
        <dbReference type="EMBL" id="KAJ7027507.1"/>
    </source>
</evidence>
<dbReference type="Pfam" id="PF12697">
    <property type="entry name" value="Abhydrolase_6"/>
    <property type="match status" value="1"/>
</dbReference>
<dbReference type="Proteomes" id="UP001218188">
    <property type="component" value="Unassembled WGS sequence"/>
</dbReference>
<dbReference type="EMBL" id="JARJCM010000123">
    <property type="protein sequence ID" value="KAJ7027507.1"/>
    <property type="molecule type" value="Genomic_DNA"/>
</dbReference>
<dbReference type="AlphaFoldDB" id="A0AAD6SL21"/>
<dbReference type="InterPro" id="IPR029058">
    <property type="entry name" value="AB_hydrolase_fold"/>
</dbReference>
<evidence type="ECO:0000259" key="1">
    <source>
        <dbReference type="Pfam" id="PF12697"/>
    </source>
</evidence>
<proteinExistence type="predicted"/>
<comment type="caution">
    <text evidence="2">The sequence shown here is derived from an EMBL/GenBank/DDBJ whole genome shotgun (WGS) entry which is preliminary data.</text>
</comment>
<name>A0AAD6SL21_9AGAR</name>
<evidence type="ECO:0000313" key="3">
    <source>
        <dbReference type="Proteomes" id="UP001218188"/>
    </source>
</evidence>
<accession>A0AAD6SL21</accession>
<gene>
    <name evidence="2" type="ORF">C8F04DRAFT_1212371</name>
</gene>
<sequence>MQLQTLPVDADGTVLAFSDSRNPGNNNYITIFAVHGMGWNSHIFKRVQTLSAAKNIRIVAINRRQYEASTLLSFKAMIPITGSDDEKAHFINCRGVELANFIDTFIQNNQLPPISDDAKTGGVALLGWSAGTLITAAAIVNLDTLSEASKKRFKSHLRGHIMQEPPSISFGLPLPATNWSPHMDTTIPAEKHAAMFTTWITSYFDHGDLSTRDMNYIVPSAFRRPTIYDMTAEEITEVVDQEPVELPGMFMSMAQANAVYRKACYSADIKSLAPSDATCSYSLAALWSIQDDNKAESGNIKFVVIPGANHFWHWDDAGKAVETYAESL</sequence>
<reference evidence="2" key="1">
    <citation type="submission" date="2023-03" db="EMBL/GenBank/DDBJ databases">
        <title>Massive genome expansion in bonnet fungi (Mycena s.s.) driven by repeated elements and novel gene families across ecological guilds.</title>
        <authorList>
            <consortium name="Lawrence Berkeley National Laboratory"/>
            <person name="Harder C.B."/>
            <person name="Miyauchi S."/>
            <person name="Viragh M."/>
            <person name="Kuo A."/>
            <person name="Thoen E."/>
            <person name="Andreopoulos B."/>
            <person name="Lu D."/>
            <person name="Skrede I."/>
            <person name="Drula E."/>
            <person name="Henrissat B."/>
            <person name="Morin E."/>
            <person name="Kohler A."/>
            <person name="Barry K."/>
            <person name="LaButti K."/>
            <person name="Morin E."/>
            <person name="Salamov A."/>
            <person name="Lipzen A."/>
            <person name="Mereny Z."/>
            <person name="Hegedus B."/>
            <person name="Baldrian P."/>
            <person name="Stursova M."/>
            <person name="Weitz H."/>
            <person name="Taylor A."/>
            <person name="Grigoriev I.V."/>
            <person name="Nagy L.G."/>
            <person name="Martin F."/>
            <person name="Kauserud H."/>
        </authorList>
    </citation>
    <scope>NUCLEOTIDE SEQUENCE</scope>
    <source>
        <strain evidence="2">CBHHK200</strain>
    </source>
</reference>
<keyword evidence="3" id="KW-1185">Reference proteome</keyword>
<organism evidence="2 3">
    <name type="scientific">Mycena alexandri</name>
    <dbReference type="NCBI Taxonomy" id="1745969"/>
    <lineage>
        <taxon>Eukaryota</taxon>
        <taxon>Fungi</taxon>
        <taxon>Dikarya</taxon>
        <taxon>Basidiomycota</taxon>
        <taxon>Agaricomycotina</taxon>
        <taxon>Agaricomycetes</taxon>
        <taxon>Agaricomycetidae</taxon>
        <taxon>Agaricales</taxon>
        <taxon>Marasmiineae</taxon>
        <taxon>Mycenaceae</taxon>
        <taxon>Mycena</taxon>
    </lineage>
</organism>
<dbReference type="InterPro" id="IPR000073">
    <property type="entry name" value="AB_hydrolase_1"/>
</dbReference>
<protein>
    <recommendedName>
        <fullName evidence="1">AB hydrolase-1 domain-containing protein</fullName>
    </recommendedName>
</protein>